<evidence type="ECO:0000313" key="3">
    <source>
        <dbReference type="Proteomes" id="UP000028664"/>
    </source>
</evidence>
<organism evidence="2 3">
    <name type="scientific">Bacillus phage Bobb</name>
    <dbReference type="NCBI Taxonomy" id="1527469"/>
    <lineage>
        <taxon>Viruses</taxon>
        <taxon>Duplodnaviria</taxon>
        <taxon>Heunggongvirae</taxon>
        <taxon>Uroviricota</taxon>
        <taxon>Caudoviricetes</taxon>
        <taxon>Herelleviridae</taxon>
        <taxon>Bastillevirinae</taxon>
        <taxon>Agatevirus</taxon>
        <taxon>Agatevirus bobb</taxon>
    </lineage>
</organism>
<dbReference type="OrthoDB" id="38484at10239"/>
<evidence type="ECO:0000256" key="1">
    <source>
        <dbReference type="SAM" id="Phobius"/>
    </source>
</evidence>
<protein>
    <submittedName>
        <fullName evidence="2">Uncharacterized protein</fullName>
    </submittedName>
</protein>
<keyword evidence="3" id="KW-1185">Reference proteome</keyword>
<feature type="transmembrane region" description="Helical" evidence="1">
    <location>
        <begin position="24"/>
        <end position="47"/>
    </location>
</feature>
<dbReference type="GeneID" id="20283313"/>
<keyword evidence="1" id="KW-0812">Transmembrane</keyword>
<keyword evidence="1" id="KW-1133">Transmembrane helix</keyword>
<sequence length="50" mass="5735">MKNIIRKINLYFFQTEELEKDSAVLFYGTYLLAGFVFVLLLSAIIAANTM</sequence>
<keyword evidence="1" id="KW-0472">Membrane</keyword>
<evidence type="ECO:0000313" key="2">
    <source>
        <dbReference type="EMBL" id="AII27927.1"/>
    </source>
</evidence>
<dbReference type="Proteomes" id="UP000028664">
    <property type="component" value="Segment"/>
</dbReference>
<dbReference type="EMBL" id="KM051843">
    <property type="protein sequence ID" value="AII27927.1"/>
    <property type="molecule type" value="Genomic_DNA"/>
</dbReference>
<reference evidence="2 3" key="1">
    <citation type="submission" date="2014-06" db="EMBL/GenBank/DDBJ databases">
        <title>Bioinformatic genomic analysis of Bacillus phage Bobb.</title>
        <authorList>
            <person name="Lewis H.M.N."/>
            <person name="Temple L."/>
            <person name="Barth R.N."/>
            <person name="Bowles K.M."/>
            <person name="Churchin D.I."/>
            <person name="Scott-Croshaw C."/>
            <person name="Glasgow G.H."/>
            <person name="Gloe M.W."/>
            <person name="McGough T.M."/>
            <person name="Nutbrown S.A."/>
            <person name="Romulus S.R."/>
            <person name="Sanders K.A.M."/>
            <person name="Diachok C.R."/>
            <person name="Serigano J.P."/>
            <person name="Shin D."/>
            <person name="Suresh M.H."/>
            <person name="Conner A.R.N."/>
            <person name="Korba R.M."/>
            <person name="Livermore R.J."/>
            <person name="Rohlf M.B."/>
            <person name="Utterback S.D."/>
            <person name="Wilson V.E."/>
        </authorList>
    </citation>
    <scope>NUCLEOTIDE SEQUENCE [LARGE SCALE GENOMIC DNA]</scope>
</reference>
<dbReference type="RefSeq" id="YP_009056295.1">
    <property type="nucleotide sequence ID" value="NC_024792.1"/>
</dbReference>
<accession>A0A076G6M7</accession>
<dbReference type="KEGG" id="vg:20283313"/>
<name>A0A076G6M7_9CAUD</name>
<proteinExistence type="predicted"/>